<dbReference type="AlphaFoldDB" id="A0A4S8Q931"/>
<evidence type="ECO:0000256" key="2">
    <source>
        <dbReference type="ARBA" id="ARBA00023125"/>
    </source>
</evidence>
<dbReference type="OrthoDB" id="4268837at2"/>
<evidence type="ECO:0000313" key="6">
    <source>
        <dbReference type="EMBL" id="THV40927.1"/>
    </source>
</evidence>
<dbReference type="SMART" id="SM00354">
    <property type="entry name" value="HTH_LACI"/>
    <property type="match status" value="1"/>
</dbReference>
<accession>A0A4S8Q931</accession>
<organism evidence="6 7">
    <name type="scientific">Glycomyces buryatensis</name>
    <dbReference type="NCBI Taxonomy" id="2570927"/>
    <lineage>
        <taxon>Bacteria</taxon>
        <taxon>Bacillati</taxon>
        <taxon>Actinomycetota</taxon>
        <taxon>Actinomycetes</taxon>
        <taxon>Glycomycetales</taxon>
        <taxon>Glycomycetaceae</taxon>
        <taxon>Glycomyces</taxon>
    </lineage>
</organism>
<dbReference type="RefSeq" id="WP_136535123.1">
    <property type="nucleotide sequence ID" value="NZ_STGY01000054.1"/>
</dbReference>
<reference evidence="7" key="1">
    <citation type="submission" date="2019-04" db="EMBL/GenBank/DDBJ databases">
        <title>Nocardioides xinjiangensis sp. nov.</title>
        <authorList>
            <person name="Liu S."/>
        </authorList>
    </citation>
    <scope>NUCLEOTIDE SEQUENCE [LARGE SCALE GENOMIC DNA]</scope>
    <source>
        <strain evidence="7">18</strain>
    </source>
</reference>
<keyword evidence="7" id="KW-1185">Reference proteome</keyword>
<evidence type="ECO:0000256" key="4">
    <source>
        <dbReference type="SAM" id="MobiDB-lite"/>
    </source>
</evidence>
<protein>
    <submittedName>
        <fullName evidence="6">LacI family transcriptional regulator</fullName>
    </submittedName>
</protein>
<dbReference type="Proteomes" id="UP000308760">
    <property type="component" value="Unassembled WGS sequence"/>
</dbReference>
<dbReference type="Pfam" id="PF13377">
    <property type="entry name" value="Peripla_BP_3"/>
    <property type="match status" value="1"/>
</dbReference>
<dbReference type="GO" id="GO:0000976">
    <property type="term" value="F:transcription cis-regulatory region binding"/>
    <property type="evidence" value="ECO:0007669"/>
    <property type="project" value="TreeGrafter"/>
</dbReference>
<feature type="domain" description="HTH lacI-type" evidence="5">
    <location>
        <begin position="30"/>
        <end position="84"/>
    </location>
</feature>
<gene>
    <name evidence="6" type="ORF">FAB82_13845</name>
</gene>
<dbReference type="InterPro" id="IPR046335">
    <property type="entry name" value="LacI/GalR-like_sensor"/>
</dbReference>
<dbReference type="InterPro" id="IPR000843">
    <property type="entry name" value="HTH_LacI"/>
</dbReference>
<feature type="region of interest" description="Disordered" evidence="4">
    <location>
        <begin position="1"/>
        <end position="30"/>
    </location>
</feature>
<keyword evidence="2" id="KW-0238">DNA-binding</keyword>
<dbReference type="CDD" id="cd01392">
    <property type="entry name" value="HTH_LacI"/>
    <property type="match status" value="1"/>
</dbReference>
<dbReference type="CDD" id="cd06267">
    <property type="entry name" value="PBP1_LacI_sugar_binding-like"/>
    <property type="match status" value="1"/>
</dbReference>
<evidence type="ECO:0000259" key="5">
    <source>
        <dbReference type="PROSITE" id="PS50932"/>
    </source>
</evidence>
<dbReference type="SUPFAM" id="SSF53822">
    <property type="entry name" value="Periplasmic binding protein-like I"/>
    <property type="match status" value="1"/>
</dbReference>
<dbReference type="EMBL" id="STGY01000054">
    <property type="protein sequence ID" value="THV40927.1"/>
    <property type="molecule type" value="Genomic_DNA"/>
</dbReference>
<sequence>MADDDAAPESFPAPPLGNGRSVRRRGAGRPTLDTVARHAGVGRGTVSRVINGSPKVAEDTRAAVLAAIAELGYVPNQAARTLVTQRTDTVALVVTESQEWLWSEPFFAGVLRGITEQLAEENMRLMLTFAPRDGNRSDLEAYLMGHHVDGVMMVSSHGGDPLPERLEDAGVPIVLCGLPVGLRPVAYVDCDNRSGARQAVEYLAEKGHQRIGIISGPQDMAVGVDRLNGYRDGLRGHRLPVEENLVSYAEGFDEASGIKAARQLFDTAGELDAVFAASDPLAIATLRVARERGITVPDDLALIGFDDSPLAEVSEPPLTTVHQPTETMGREMARLLCGRVRGEEDGPLVTILGTRIIVRESA</sequence>
<name>A0A4S8Q931_9ACTN</name>
<dbReference type="PANTHER" id="PTHR30146">
    <property type="entry name" value="LACI-RELATED TRANSCRIPTIONAL REPRESSOR"/>
    <property type="match status" value="1"/>
</dbReference>
<dbReference type="SUPFAM" id="SSF47413">
    <property type="entry name" value="lambda repressor-like DNA-binding domains"/>
    <property type="match status" value="1"/>
</dbReference>
<dbReference type="Gene3D" id="3.40.50.2300">
    <property type="match status" value="2"/>
</dbReference>
<keyword evidence="1" id="KW-0805">Transcription regulation</keyword>
<evidence type="ECO:0000256" key="3">
    <source>
        <dbReference type="ARBA" id="ARBA00023163"/>
    </source>
</evidence>
<reference evidence="6 7" key="2">
    <citation type="submission" date="2019-05" db="EMBL/GenBank/DDBJ databases">
        <title>Glycomyces buryatensis sp. nov.</title>
        <authorList>
            <person name="Nikitina E."/>
        </authorList>
    </citation>
    <scope>NUCLEOTIDE SEQUENCE [LARGE SCALE GENOMIC DNA]</scope>
    <source>
        <strain evidence="6 7">18</strain>
    </source>
</reference>
<dbReference type="Pfam" id="PF00356">
    <property type="entry name" value="LacI"/>
    <property type="match status" value="1"/>
</dbReference>
<proteinExistence type="predicted"/>
<dbReference type="Gene3D" id="1.10.260.40">
    <property type="entry name" value="lambda repressor-like DNA-binding domains"/>
    <property type="match status" value="1"/>
</dbReference>
<dbReference type="InterPro" id="IPR010982">
    <property type="entry name" value="Lambda_DNA-bd_dom_sf"/>
</dbReference>
<evidence type="ECO:0000313" key="7">
    <source>
        <dbReference type="Proteomes" id="UP000308760"/>
    </source>
</evidence>
<comment type="caution">
    <text evidence="6">The sequence shown here is derived from an EMBL/GenBank/DDBJ whole genome shotgun (WGS) entry which is preliminary data.</text>
</comment>
<evidence type="ECO:0000256" key="1">
    <source>
        <dbReference type="ARBA" id="ARBA00023015"/>
    </source>
</evidence>
<dbReference type="InterPro" id="IPR028082">
    <property type="entry name" value="Peripla_BP_I"/>
</dbReference>
<keyword evidence="3" id="KW-0804">Transcription</keyword>
<dbReference type="GO" id="GO:0003700">
    <property type="term" value="F:DNA-binding transcription factor activity"/>
    <property type="evidence" value="ECO:0007669"/>
    <property type="project" value="TreeGrafter"/>
</dbReference>
<dbReference type="PANTHER" id="PTHR30146:SF109">
    <property type="entry name" value="HTH-TYPE TRANSCRIPTIONAL REGULATOR GALS"/>
    <property type="match status" value="1"/>
</dbReference>
<dbReference type="PROSITE" id="PS50932">
    <property type="entry name" value="HTH_LACI_2"/>
    <property type="match status" value="1"/>
</dbReference>